<dbReference type="GeneID" id="85460956"/>
<dbReference type="GO" id="GO:0006364">
    <property type="term" value="P:rRNA processing"/>
    <property type="evidence" value="ECO:0007669"/>
    <property type="project" value="UniProtKB-KW"/>
</dbReference>
<reference evidence="2" key="1">
    <citation type="submission" date="2021-06" db="EMBL/GenBank/DDBJ databases">
        <title>Comparative genomics, transcriptomics and evolutionary studies reveal genomic signatures of adaptation to plant cell wall in hemibiotrophic fungi.</title>
        <authorList>
            <consortium name="DOE Joint Genome Institute"/>
            <person name="Baroncelli R."/>
            <person name="Diaz J.F."/>
            <person name="Benocci T."/>
            <person name="Peng M."/>
            <person name="Battaglia E."/>
            <person name="Haridas S."/>
            <person name="Andreopoulos W."/>
            <person name="Labutti K."/>
            <person name="Pangilinan J."/>
            <person name="Floch G.L."/>
            <person name="Makela M.R."/>
            <person name="Henrissat B."/>
            <person name="Grigoriev I.V."/>
            <person name="Crouch J.A."/>
            <person name="De Vries R.P."/>
            <person name="Sukno S.A."/>
            <person name="Thon M.R."/>
        </authorList>
    </citation>
    <scope>NUCLEOTIDE SEQUENCE</scope>
    <source>
        <strain evidence="2">CBS 193.32</strain>
    </source>
</reference>
<dbReference type="EMBL" id="JAHMHR010000088">
    <property type="protein sequence ID" value="KAK1657611.1"/>
    <property type="molecule type" value="Genomic_DNA"/>
</dbReference>
<comment type="subunit">
    <text evidence="1">Component of the small nucleolar ribonucleoprotein particles containing H/ACA-type snoRNAs (H/ACA snoRNPs).</text>
</comment>
<gene>
    <name evidence="2" type="ORF">BDP55DRAFT_685031</name>
</gene>
<comment type="function">
    <text evidence="1">Required for ribosome biogenesis. Part of a complex which catalyzes pseudouridylation of rRNA. This involves the isomerization of uridine such that the ribose is subsequently attached to C5, instead of the normal N1. Pseudouridine ("psi") residues may serve to stabilize the conformation of rRNAs.</text>
</comment>
<comment type="subcellular location">
    <subcellularLocation>
        <location evidence="1">Nucleus</location>
        <location evidence="1">Nucleolus</location>
    </subcellularLocation>
</comment>
<name>A0AAJ0A9M7_9PEZI</name>
<dbReference type="AlphaFoldDB" id="A0AAJ0A9M7"/>
<dbReference type="Gene3D" id="2.40.10.230">
    <property type="entry name" value="Probable tRNA pseudouridine synthase domain"/>
    <property type="match status" value="1"/>
</dbReference>
<protein>
    <recommendedName>
        <fullName evidence="1">H/ACA ribonucleoprotein complex subunit</fullName>
    </recommendedName>
</protein>
<keyword evidence="1" id="KW-0687">Ribonucleoprotein</keyword>
<dbReference type="InterPro" id="IPR007504">
    <property type="entry name" value="H/ACA_rnp_Gar1/Naf1"/>
</dbReference>
<dbReference type="InterPro" id="IPR038664">
    <property type="entry name" value="Gar1/Naf1_Cbf5-bd_sf"/>
</dbReference>
<keyword evidence="1" id="KW-0690">Ribosome biogenesis</keyword>
<organism evidence="2 3">
    <name type="scientific">Colletotrichum godetiae</name>
    <dbReference type="NCBI Taxonomy" id="1209918"/>
    <lineage>
        <taxon>Eukaryota</taxon>
        <taxon>Fungi</taxon>
        <taxon>Dikarya</taxon>
        <taxon>Ascomycota</taxon>
        <taxon>Pezizomycotina</taxon>
        <taxon>Sordariomycetes</taxon>
        <taxon>Hypocreomycetidae</taxon>
        <taxon>Glomerellales</taxon>
        <taxon>Glomerellaceae</taxon>
        <taxon>Colletotrichum</taxon>
        <taxon>Colletotrichum acutatum species complex</taxon>
    </lineage>
</organism>
<sequence>MGPPATILGMLSHLPAVLYYNSTLTVIFCVEMGKFMHACEGEMICESINPKVPHFNAQIFLENKVRHLLGRF</sequence>
<dbReference type="GO" id="GO:1990904">
    <property type="term" value="C:ribonucleoprotein complex"/>
    <property type="evidence" value="ECO:0007669"/>
    <property type="project" value="UniProtKB-KW"/>
</dbReference>
<dbReference type="GO" id="GO:0001522">
    <property type="term" value="P:pseudouridine synthesis"/>
    <property type="evidence" value="ECO:0007669"/>
    <property type="project" value="InterPro"/>
</dbReference>
<comment type="caution">
    <text evidence="2">The sequence shown here is derived from an EMBL/GenBank/DDBJ whole genome shotgun (WGS) entry which is preliminary data.</text>
</comment>
<dbReference type="Proteomes" id="UP001224890">
    <property type="component" value="Unassembled WGS sequence"/>
</dbReference>
<comment type="similarity">
    <text evidence="1">Belongs to the GAR1 family.</text>
</comment>
<keyword evidence="3" id="KW-1185">Reference proteome</keyword>
<keyword evidence="1" id="KW-0694">RNA-binding</keyword>
<proteinExistence type="inferred from homology"/>
<evidence type="ECO:0000256" key="1">
    <source>
        <dbReference type="RuleBase" id="RU364004"/>
    </source>
</evidence>
<accession>A0AAJ0A9M7</accession>
<keyword evidence="1" id="KW-0698">rRNA processing</keyword>
<evidence type="ECO:0000313" key="2">
    <source>
        <dbReference type="EMBL" id="KAK1657611.1"/>
    </source>
</evidence>
<keyword evidence="1" id="KW-0539">Nucleus</keyword>
<dbReference type="Pfam" id="PF04410">
    <property type="entry name" value="Gar1"/>
    <property type="match status" value="1"/>
</dbReference>
<dbReference type="GO" id="GO:0005730">
    <property type="term" value="C:nucleolus"/>
    <property type="evidence" value="ECO:0007669"/>
    <property type="project" value="UniProtKB-SubCell"/>
</dbReference>
<dbReference type="GO" id="GO:0003723">
    <property type="term" value="F:RNA binding"/>
    <property type="evidence" value="ECO:0007669"/>
    <property type="project" value="UniProtKB-KW"/>
</dbReference>
<evidence type="ECO:0000313" key="3">
    <source>
        <dbReference type="Proteomes" id="UP001224890"/>
    </source>
</evidence>
<dbReference type="RefSeq" id="XP_060422375.1">
    <property type="nucleotide sequence ID" value="XM_060576430.1"/>
</dbReference>